<name>A0A5C8UVN0_9MICO</name>
<dbReference type="SMART" id="SM00342">
    <property type="entry name" value="HTH_ARAC"/>
    <property type="match status" value="1"/>
</dbReference>
<dbReference type="SUPFAM" id="SSF46689">
    <property type="entry name" value="Homeodomain-like"/>
    <property type="match status" value="2"/>
</dbReference>
<dbReference type="AlphaFoldDB" id="A0A5C8UVN0"/>
<dbReference type="PANTHER" id="PTHR46796">
    <property type="entry name" value="HTH-TYPE TRANSCRIPTIONAL ACTIVATOR RHAS-RELATED"/>
    <property type="match status" value="1"/>
</dbReference>
<gene>
    <name evidence="5" type="ORF">FVP33_01940</name>
</gene>
<keyword evidence="1" id="KW-0805">Transcription regulation</keyword>
<dbReference type="PROSITE" id="PS01124">
    <property type="entry name" value="HTH_ARAC_FAMILY_2"/>
    <property type="match status" value="1"/>
</dbReference>
<dbReference type="InterPro" id="IPR003313">
    <property type="entry name" value="AraC-bd"/>
</dbReference>
<reference evidence="5 6" key="1">
    <citation type="submission" date="2019-08" db="EMBL/GenBank/DDBJ databases">
        <title>Bacterial whole genome sequence for Glaciihabitans sp. CHu50b-6-2.</title>
        <authorList>
            <person name="Jin L."/>
        </authorList>
    </citation>
    <scope>NUCLEOTIDE SEQUENCE [LARGE SCALE GENOMIC DNA]</scope>
    <source>
        <strain evidence="5 6">CHu50b-6-2</strain>
    </source>
</reference>
<evidence type="ECO:0000259" key="4">
    <source>
        <dbReference type="PROSITE" id="PS01124"/>
    </source>
</evidence>
<evidence type="ECO:0000256" key="1">
    <source>
        <dbReference type="ARBA" id="ARBA00023015"/>
    </source>
</evidence>
<proteinExistence type="predicted"/>
<dbReference type="GO" id="GO:0003700">
    <property type="term" value="F:DNA-binding transcription factor activity"/>
    <property type="evidence" value="ECO:0007669"/>
    <property type="project" value="InterPro"/>
</dbReference>
<keyword evidence="3" id="KW-0804">Transcription</keyword>
<dbReference type="InterPro" id="IPR020449">
    <property type="entry name" value="Tscrpt_reg_AraC-type_HTH"/>
</dbReference>
<dbReference type="RefSeq" id="WP_147781941.1">
    <property type="nucleotide sequence ID" value="NZ_VRMG01000003.1"/>
</dbReference>
<dbReference type="InterPro" id="IPR037923">
    <property type="entry name" value="HTH-like"/>
</dbReference>
<sequence length="275" mass="30420">MSLNRSRPESPQPVFDRVVGGHFAEGPEYATWRTGGTDDFLLIHTVAGGGRFGAPDGELLVEAGDAVLLRPGLPHDYGTALGAELWEFDFAHFHPRAEWLPLLDWPVRLGGPGLIHAGGEVRRRVGSGLRRSAGMRLGALPRAELFAVNALEEALLWLDTQNPLASRTDERVLRVIEHVGSHLAEPLDVDTLAEIAHLSPSRLSHLFSEQLGISPQRYVERERMTVAKQLLDLTNRQVSGIAREVGWDDPQYFSGRFRRFAGVTPSAYRRRGRGA</sequence>
<evidence type="ECO:0000256" key="3">
    <source>
        <dbReference type="ARBA" id="ARBA00023163"/>
    </source>
</evidence>
<comment type="caution">
    <text evidence="5">The sequence shown here is derived from an EMBL/GenBank/DDBJ whole genome shotgun (WGS) entry which is preliminary data.</text>
</comment>
<feature type="domain" description="HTH araC/xylS-type" evidence="4">
    <location>
        <begin position="173"/>
        <end position="271"/>
    </location>
</feature>
<evidence type="ECO:0000313" key="6">
    <source>
        <dbReference type="Proteomes" id="UP000321379"/>
    </source>
</evidence>
<organism evidence="5 6">
    <name type="scientific">Lacisediminihabitans profunda</name>
    <dbReference type="NCBI Taxonomy" id="2594790"/>
    <lineage>
        <taxon>Bacteria</taxon>
        <taxon>Bacillati</taxon>
        <taxon>Actinomycetota</taxon>
        <taxon>Actinomycetes</taxon>
        <taxon>Micrococcales</taxon>
        <taxon>Microbacteriaceae</taxon>
        <taxon>Lacisediminihabitans</taxon>
    </lineage>
</organism>
<dbReference type="InterPro" id="IPR050204">
    <property type="entry name" value="AraC_XylS_family_regulators"/>
</dbReference>
<dbReference type="Pfam" id="PF12833">
    <property type="entry name" value="HTH_18"/>
    <property type="match status" value="1"/>
</dbReference>
<keyword evidence="6" id="KW-1185">Reference proteome</keyword>
<keyword evidence="2" id="KW-0238">DNA-binding</keyword>
<dbReference type="PRINTS" id="PR00032">
    <property type="entry name" value="HTHARAC"/>
</dbReference>
<evidence type="ECO:0000313" key="5">
    <source>
        <dbReference type="EMBL" id="TXN32395.1"/>
    </source>
</evidence>
<dbReference type="EMBL" id="VRMG01000003">
    <property type="protein sequence ID" value="TXN32395.1"/>
    <property type="molecule type" value="Genomic_DNA"/>
</dbReference>
<dbReference type="Gene3D" id="1.10.10.60">
    <property type="entry name" value="Homeodomain-like"/>
    <property type="match status" value="2"/>
</dbReference>
<dbReference type="InterPro" id="IPR018060">
    <property type="entry name" value="HTH_AraC"/>
</dbReference>
<dbReference type="SUPFAM" id="SSF51215">
    <property type="entry name" value="Regulatory protein AraC"/>
    <property type="match status" value="1"/>
</dbReference>
<accession>A0A5C8UVN0</accession>
<evidence type="ECO:0000256" key="2">
    <source>
        <dbReference type="ARBA" id="ARBA00023125"/>
    </source>
</evidence>
<dbReference type="Pfam" id="PF02311">
    <property type="entry name" value="AraC_binding"/>
    <property type="match status" value="1"/>
</dbReference>
<dbReference type="Proteomes" id="UP000321379">
    <property type="component" value="Unassembled WGS sequence"/>
</dbReference>
<protein>
    <submittedName>
        <fullName evidence="5">Helix-turn-helix domain-containing protein</fullName>
    </submittedName>
</protein>
<dbReference type="Gene3D" id="2.60.120.280">
    <property type="entry name" value="Regulatory protein AraC"/>
    <property type="match status" value="1"/>
</dbReference>
<dbReference type="InterPro" id="IPR009057">
    <property type="entry name" value="Homeodomain-like_sf"/>
</dbReference>
<dbReference type="GO" id="GO:0043565">
    <property type="term" value="F:sequence-specific DNA binding"/>
    <property type="evidence" value="ECO:0007669"/>
    <property type="project" value="InterPro"/>
</dbReference>